<accession>A0A0F7U892</accession>
<evidence type="ECO:0000256" key="1">
    <source>
        <dbReference type="SAM" id="MobiDB-lite"/>
    </source>
</evidence>
<reference evidence="2" key="1">
    <citation type="journal article" date="2015" name="PLoS ONE">
        <title>Comprehensive Evaluation of Toxoplasma gondii VEG and Neospora caninum LIV Genomes with Tachyzoite Stage Transcriptome and Proteome Defines Novel Transcript Features.</title>
        <authorList>
            <person name="Ramaprasad A."/>
            <person name="Mourier T."/>
            <person name="Naeem R."/>
            <person name="Malas T.B."/>
            <person name="Moussa E."/>
            <person name="Panigrahi A."/>
            <person name="Vermont S.J."/>
            <person name="Otto T.D."/>
            <person name="Wastling J."/>
            <person name="Pain A."/>
        </authorList>
    </citation>
    <scope>NUCLEOTIDE SEQUENCE</scope>
    <source>
        <strain evidence="2">Liverpool</strain>
    </source>
</reference>
<feature type="region of interest" description="Disordered" evidence="1">
    <location>
        <begin position="559"/>
        <end position="618"/>
    </location>
</feature>
<dbReference type="EMBL" id="LN714480">
    <property type="protein sequence ID" value="CEL66079.1"/>
    <property type="molecule type" value="Genomic_DNA"/>
</dbReference>
<feature type="region of interest" description="Disordered" evidence="1">
    <location>
        <begin position="663"/>
        <end position="705"/>
    </location>
</feature>
<feature type="compositionally biased region" description="Polar residues" evidence="1">
    <location>
        <begin position="582"/>
        <end position="599"/>
    </location>
</feature>
<feature type="region of interest" description="Disordered" evidence="1">
    <location>
        <begin position="1218"/>
        <end position="1239"/>
    </location>
</feature>
<name>A0A0F7U892_NEOCL</name>
<feature type="region of interest" description="Disordered" evidence="1">
    <location>
        <begin position="411"/>
        <end position="442"/>
    </location>
</feature>
<feature type="compositionally biased region" description="Polar residues" evidence="1">
    <location>
        <begin position="691"/>
        <end position="703"/>
    </location>
</feature>
<dbReference type="AlphaFoldDB" id="A0A0F7U892"/>
<feature type="compositionally biased region" description="Polar residues" evidence="1">
    <location>
        <begin position="665"/>
        <end position="674"/>
    </location>
</feature>
<evidence type="ECO:0000313" key="2">
    <source>
        <dbReference type="EMBL" id="CEL66079.1"/>
    </source>
</evidence>
<proteinExistence type="predicted"/>
<organism evidence="2">
    <name type="scientific">Neospora caninum (strain Liverpool)</name>
    <dbReference type="NCBI Taxonomy" id="572307"/>
    <lineage>
        <taxon>Eukaryota</taxon>
        <taxon>Sar</taxon>
        <taxon>Alveolata</taxon>
        <taxon>Apicomplexa</taxon>
        <taxon>Conoidasida</taxon>
        <taxon>Coccidia</taxon>
        <taxon>Eucoccidiorida</taxon>
        <taxon>Eimeriorina</taxon>
        <taxon>Sarcocystidae</taxon>
        <taxon>Neospora</taxon>
    </lineage>
</organism>
<protein>
    <submittedName>
        <fullName evidence="2">AP2 domain transcription factor AP2VI-3</fullName>
    </submittedName>
</protein>
<sequence>MNPVACEHPGSTMPPQTLSDCLARVPSSGGQSVWESAGREERVAPLEHLADAVAPMPSHAHCSLRGDAIAAHELWSGGFGSRCKVGDSFAAPPTSVNPFRPTMTRSGASDVTASTTVSSRASQASSFEWCPSSTACEPASACPTQDEEINSTLSPSPSPCNLLQFDLSSSATAFTCRESSLPVGASQPPGLTANALPPALVKRAAAAKQKATPEPLKSTLPHVSQIDGVSYTAPFECTSSIGATNAVSAAAAAVSPVSDEEHDLHLVPLSPSCQTQGHLQVHRSYATPCLPSTSRMGEFGSPGFPQEKTDPGVPWGLERYCYPELCTPTVAGSEEPLHFASCHPESFGLLQGSSRCIDAFCCGACSTDAVDQCAGLCGGASQRRPAVRREAGQVPLTHSADSSISRDFHRLPGFKTAGAPERDPSLFPGAPRGGKDLPVDDGGDSLCNPYQELQNLTEGSPLHERAGALFPYLRLETETPGYSSPYKYQALDSPSSYKWKTLTTSPRESRLSRSISPSTWDGLSIYLSESDAFYQDMSLQSSGDTPSSPLVRRSGVSRLLTSDDPIGEPLTPTDVSPGGPSRLSTRSELVHTESSQLATPNLPLCAGSPAPPSEELRSLADTDRPGAALPVPVGHPSYQFATVTPEAVSSSTAKRGLEASAWWEENSTGQQRLPEQSRCLPEGTCGDAAASSRSQKGNGSSCPAENPCISGSPDAAATRDSISSGVPGTASCHSACQDSYVSGECSEGKGAGDCKAEGGIPTASCSSGQGFAAIPQSDTTGSAEGTANACHVGTLASVAPPGTAPHSISTACSSLSSESGAAAPTPFPAVRTERQDSAGTMSPVSCSGFSPATIASCHGGNGSNLGLPSIPAGTSCFSALAHSAALPANKSAVPCGDGESYQTFAQAANYSSLVRASHLSSTGAAAWSFVRGMPGSVASKPAVAAGLIRCASSFVASVPVTQQRTQPAPSVPPCSPENFAVRPQPFVTPRTTGDGQLPRQPAVLQQSMPQIAKAPAAGKAWAPTEVSIQQGVSTPPQFCPTRAPLNGVGASSNLLAATGASHADCTNLSAMKYPYFCPPAAHLGRPTGAPPFGNVSCLAKDEPPTFEEHEHGETQRETTFDFGGPTAVPIRTRKGFRKPLPLPQEMLACPGDVGDAERGNEPVLQYDAASREWRVFWVEDRLARYKVFQAKKFGKERAQQLAEDWYHRARAGHVSVGSRGLRGVQSQGAPKAKKIKTEA</sequence>
<gene>
    <name evidence="2" type="ORF">BN1204_019060</name>
</gene>